<accession>A0ABV2W535</accession>
<dbReference type="InterPro" id="IPR051907">
    <property type="entry name" value="DoxX-like_oxidoreductase"/>
</dbReference>
<keyword evidence="8" id="KW-1185">Reference proteome</keyword>
<comment type="similarity">
    <text evidence="2">Belongs to the DoxX family.</text>
</comment>
<reference evidence="7 8" key="1">
    <citation type="submission" date="2024-06" db="EMBL/GenBank/DDBJ databases">
        <title>The Natural Products Discovery Center: Release of the First 8490 Sequenced Strains for Exploring Actinobacteria Biosynthetic Diversity.</title>
        <authorList>
            <person name="Kalkreuter E."/>
            <person name="Kautsar S.A."/>
            <person name="Yang D."/>
            <person name="Bader C.D."/>
            <person name="Teijaro C.N."/>
            <person name="Fluegel L."/>
            <person name="Davis C.M."/>
            <person name="Simpson J.R."/>
            <person name="Lauterbach L."/>
            <person name="Steele A.D."/>
            <person name="Gui C."/>
            <person name="Meng S."/>
            <person name="Li G."/>
            <person name="Viehrig K."/>
            <person name="Ye F."/>
            <person name="Su P."/>
            <person name="Kiefer A.F."/>
            <person name="Nichols A."/>
            <person name="Cepeda A.J."/>
            <person name="Yan W."/>
            <person name="Fan B."/>
            <person name="Jiang Y."/>
            <person name="Adhikari A."/>
            <person name="Zheng C.-J."/>
            <person name="Schuster L."/>
            <person name="Cowan T.M."/>
            <person name="Smanski M.J."/>
            <person name="Chevrette M.G."/>
            <person name="De Carvalho L.P.S."/>
            <person name="Shen B."/>
        </authorList>
    </citation>
    <scope>NUCLEOTIDE SEQUENCE [LARGE SCALE GENOMIC DNA]</scope>
    <source>
        <strain evidence="7 8">NPDC006337</strain>
    </source>
</reference>
<evidence type="ECO:0000256" key="3">
    <source>
        <dbReference type="ARBA" id="ARBA00022475"/>
    </source>
</evidence>
<evidence type="ECO:0000313" key="7">
    <source>
        <dbReference type="EMBL" id="MEU0708658.1"/>
    </source>
</evidence>
<keyword evidence="4" id="KW-0812">Transmembrane</keyword>
<organism evidence="7 8">
    <name type="scientific">Streptomyces lavendulocolor</name>
    <dbReference type="NCBI Taxonomy" id="67316"/>
    <lineage>
        <taxon>Bacteria</taxon>
        <taxon>Bacillati</taxon>
        <taxon>Actinomycetota</taxon>
        <taxon>Actinomycetes</taxon>
        <taxon>Kitasatosporales</taxon>
        <taxon>Streptomycetaceae</taxon>
        <taxon>Streptomyces</taxon>
    </lineage>
</organism>
<comment type="subcellular location">
    <subcellularLocation>
        <location evidence="1">Cell membrane</location>
        <topology evidence="1">Multi-pass membrane protein</topology>
    </subcellularLocation>
</comment>
<evidence type="ECO:0000256" key="4">
    <source>
        <dbReference type="ARBA" id="ARBA00022692"/>
    </source>
</evidence>
<dbReference type="RefSeq" id="WP_359658580.1">
    <property type="nucleotide sequence ID" value="NZ_JBEXZO010000006.1"/>
</dbReference>
<evidence type="ECO:0000256" key="5">
    <source>
        <dbReference type="ARBA" id="ARBA00022989"/>
    </source>
</evidence>
<sequence>MAIFRKLARPLLASAFLTGGLRTLRDPKSAAPVAEPVTGPLSARIPALPDDPAKLVRVNAAVQVGAGVLFATGRFPRLSALALAAGLVPTTLAAHAYWTAEDPEERERLRIDFYKNLSLLGGLLIAAADTHGKPSLAHRVKNAG</sequence>
<evidence type="ECO:0000256" key="2">
    <source>
        <dbReference type="ARBA" id="ARBA00006679"/>
    </source>
</evidence>
<proteinExistence type="inferred from homology"/>
<dbReference type="PANTHER" id="PTHR33452:SF1">
    <property type="entry name" value="INNER MEMBRANE PROTEIN YPHA-RELATED"/>
    <property type="match status" value="1"/>
</dbReference>
<dbReference type="PANTHER" id="PTHR33452">
    <property type="entry name" value="OXIDOREDUCTASE CATD-RELATED"/>
    <property type="match status" value="1"/>
</dbReference>
<protein>
    <submittedName>
        <fullName evidence="7">DoxX family protein</fullName>
    </submittedName>
</protein>
<keyword evidence="6" id="KW-0472">Membrane</keyword>
<keyword evidence="3" id="KW-1003">Cell membrane</keyword>
<gene>
    <name evidence="7" type="ORF">ABZ508_14995</name>
</gene>
<evidence type="ECO:0000256" key="1">
    <source>
        <dbReference type="ARBA" id="ARBA00004651"/>
    </source>
</evidence>
<dbReference type="InterPro" id="IPR032808">
    <property type="entry name" value="DoxX"/>
</dbReference>
<keyword evidence="5" id="KW-1133">Transmembrane helix</keyword>
<comment type="caution">
    <text evidence="7">The sequence shown here is derived from an EMBL/GenBank/DDBJ whole genome shotgun (WGS) entry which is preliminary data.</text>
</comment>
<name>A0ABV2W535_9ACTN</name>
<dbReference type="EMBL" id="JBEXZR010000011">
    <property type="protein sequence ID" value="MEU0708658.1"/>
    <property type="molecule type" value="Genomic_DNA"/>
</dbReference>
<dbReference type="Proteomes" id="UP001550378">
    <property type="component" value="Unassembled WGS sequence"/>
</dbReference>
<dbReference type="Pfam" id="PF07681">
    <property type="entry name" value="DoxX"/>
    <property type="match status" value="1"/>
</dbReference>
<evidence type="ECO:0000313" key="8">
    <source>
        <dbReference type="Proteomes" id="UP001550378"/>
    </source>
</evidence>
<evidence type="ECO:0000256" key="6">
    <source>
        <dbReference type="ARBA" id="ARBA00023136"/>
    </source>
</evidence>